<protein>
    <submittedName>
        <fullName evidence="1">Ring-1,2-phenylacetyl-CoA epoxidase subunit PaaC</fullName>
    </submittedName>
</protein>
<gene>
    <name evidence="1" type="ORF">SAMN05216389_1147</name>
</gene>
<dbReference type="Pfam" id="PF05138">
    <property type="entry name" value="PaaA_PaaC"/>
    <property type="match status" value="1"/>
</dbReference>
<dbReference type="InterPro" id="IPR052703">
    <property type="entry name" value="Aromatic_CoA_ox/epox"/>
</dbReference>
<dbReference type="InterPro" id="IPR012347">
    <property type="entry name" value="Ferritin-like"/>
</dbReference>
<dbReference type="Gene3D" id="1.20.1260.10">
    <property type="match status" value="1"/>
</dbReference>
<name>A0A1I0F5C8_9BACI</name>
<organism evidence="1 2">
    <name type="scientific">Oceanobacillus limi</name>
    <dbReference type="NCBI Taxonomy" id="930131"/>
    <lineage>
        <taxon>Bacteria</taxon>
        <taxon>Bacillati</taxon>
        <taxon>Bacillota</taxon>
        <taxon>Bacilli</taxon>
        <taxon>Bacillales</taxon>
        <taxon>Bacillaceae</taxon>
        <taxon>Oceanobacillus</taxon>
    </lineage>
</organism>
<dbReference type="PANTHER" id="PTHR30458">
    <property type="entry name" value="PHENYLACETIC ACID DEGRADATION PROTEIN PAA"/>
    <property type="match status" value="1"/>
</dbReference>
<dbReference type="GO" id="GO:0005829">
    <property type="term" value="C:cytosol"/>
    <property type="evidence" value="ECO:0007669"/>
    <property type="project" value="TreeGrafter"/>
</dbReference>
<dbReference type="Proteomes" id="UP000198618">
    <property type="component" value="Unassembled WGS sequence"/>
</dbReference>
<accession>A0A1I0F5C8</accession>
<evidence type="ECO:0000313" key="2">
    <source>
        <dbReference type="Proteomes" id="UP000198618"/>
    </source>
</evidence>
<evidence type="ECO:0000313" key="1">
    <source>
        <dbReference type="EMBL" id="SET53158.1"/>
    </source>
</evidence>
<dbReference type="InterPro" id="IPR007814">
    <property type="entry name" value="PaaA_PaaC"/>
</dbReference>
<dbReference type="RefSeq" id="WP_244513562.1">
    <property type="nucleotide sequence ID" value="NZ_FOHE01000014.1"/>
</dbReference>
<dbReference type="GO" id="GO:0010124">
    <property type="term" value="P:phenylacetate catabolic process"/>
    <property type="evidence" value="ECO:0007669"/>
    <property type="project" value="InterPro"/>
</dbReference>
<dbReference type="AlphaFoldDB" id="A0A1I0F5C8"/>
<keyword evidence="2" id="KW-1185">Reference proteome</keyword>
<reference evidence="1 2" key="1">
    <citation type="submission" date="2016-10" db="EMBL/GenBank/DDBJ databases">
        <authorList>
            <person name="de Groot N.N."/>
        </authorList>
    </citation>
    <scope>NUCLEOTIDE SEQUENCE [LARGE SCALE GENOMIC DNA]</scope>
    <source>
        <strain evidence="1 2">IBRC-M 10780</strain>
    </source>
</reference>
<dbReference type="InterPro" id="IPR009078">
    <property type="entry name" value="Ferritin-like_SF"/>
</dbReference>
<dbReference type="EMBL" id="FOHE01000014">
    <property type="protein sequence ID" value="SET53158.1"/>
    <property type="molecule type" value="Genomic_DNA"/>
</dbReference>
<sequence>MKLVETAEQAKQDPSYLKAVTELIYQLADDDFIISFRGSEWLGLAPHIEEDVAYSSITQNTMGHAVMFYELLEQLGEGKADVLAHERQPKDRKNGCYLEKRNGEGAYHGEPYFDWALAVVRNYFYETFKQIKLEAISDGSYKPLANVAKKALMEQTYHLAHWKMWMKQLQKSTDEAQERMELRIVEAWDEFGDVLELGDCAEDMQRHAIITSSEELKGKWLQEVTNTITNVPNKPLKQIYGNGRNGEHTVDLEQALETFAEVYNSDKTAIW</sequence>
<dbReference type="SUPFAM" id="SSF47240">
    <property type="entry name" value="Ferritin-like"/>
    <property type="match status" value="1"/>
</dbReference>
<dbReference type="PANTHER" id="PTHR30458:SF0">
    <property type="entry name" value="1,2-PHENYLACETYL-COA EPOXIDASE, SUBUNIT C"/>
    <property type="match status" value="1"/>
</dbReference>
<dbReference type="STRING" id="930131.SAMN05216389_1147"/>
<dbReference type="InterPro" id="IPR011882">
    <property type="entry name" value="PaaC"/>
</dbReference>
<proteinExistence type="predicted"/>
<dbReference type="NCBIfam" id="TIGR02158">
    <property type="entry name" value="PA_CoA_Oxy3"/>
    <property type="match status" value="1"/>
</dbReference>